<protein>
    <submittedName>
        <fullName evidence="1">Uncharacterized protein</fullName>
    </submittedName>
</protein>
<reference evidence="1 2" key="1">
    <citation type="submission" date="2018-09" db="EMBL/GenBank/DDBJ databases">
        <title>Genome sequencing of strain 6GH32-13.</title>
        <authorList>
            <person name="Weon H.-Y."/>
            <person name="Heo J."/>
            <person name="Kwon S.-W."/>
        </authorList>
    </citation>
    <scope>NUCLEOTIDE SEQUENCE [LARGE SCALE GENOMIC DNA]</scope>
    <source>
        <strain evidence="1 2">5GH32-13</strain>
    </source>
</reference>
<dbReference type="OrthoDB" id="645138at2"/>
<sequence length="235" mass="25780">MKNKTTEVRSLSPRAKESAAEFKLAATGSGVLLAAFGSLLLNHKEQSRAGRLNARMLKVIQGDKVNGRGERRIQDGDISMLEGFDFFDKCHFYRVFRSHLSHVVSNKADCWTVDIPAFTAQERISYDGSYTHIGFTAAVAAVDFDRERFTLETVHSEFLPISEPVGTRLRVGLVPTRKLPLIMALGFAFYQVVNGRAYRMGGQAGEALHILATMNTPPIGKKAKNISSGGSGRSS</sequence>
<evidence type="ECO:0000313" key="1">
    <source>
        <dbReference type="EMBL" id="AXY78091.1"/>
    </source>
</evidence>
<gene>
    <name evidence="1" type="ORF">D3H65_30670</name>
</gene>
<proteinExistence type="predicted"/>
<dbReference type="AlphaFoldDB" id="A0A3B7N8A4"/>
<dbReference type="EMBL" id="CP032157">
    <property type="protein sequence ID" value="AXY78091.1"/>
    <property type="molecule type" value="Genomic_DNA"/>
</dbReference>
<evidence type="ECO:0000313" key="2">
    <source>
        <dbReference type="Proteomes" id="UP000263900"/>
    </source>
</evidence>
<dbReference type="Proteomes" id="UP000263900">
    <property type="component" value="Chromosome"/>
</dbReference>
<organism evidence="1 2">
    <name type="scientific">Paraflavitalea soli</name>
    <dbReference type="NCBI Taxonomy" id="2315862"/>
    <lineage>
        <taxon>Bacteria</taxon>
        <taxon>Pseudomonadati</taxon>
        <taxon>Bacteroidota</taxon>
        <taxon>Chitinophagia</taxon>
        <taxon>Chitinophagales</taxon>
        <taxon>Chitinophagaceae</taxon>
        <taxon>Paraflavitalea</taxon>
    </lineage>
</organism>
<name>A0A3B7N8A4_9BACT</name>
<dbReference type="RefSeq" id="WP_119053964.1">
    <property type="nucleotide sequence ID" value="NZ_CP032157.1"/>
</dbReference>
<accession>A0A3B7N8A4</accession>
<keyword evidence="2" id="KW-1185">Reference proteome</keyword>
<dbReference type="KEGG" id="pseg:D3H65_30670"/>